<dbReference type="PATRIC" id="fig|2033.6.peg.2288"/>
<dbReference type="SUPFAM" id="SSF52980">
    <property type="entry name" value="Restriction endonuclease-like"/>
    <property type="match status" value="1"/>
</dbReference>
<proteinExistence type="predicted"/>
<dbReference type="Proteomes" id="UP000075025">
    <property type="component" value="Unassembled WGS sequence"/>
</dbReference>
<dbReference type="AlphaFoldDB" id="A0A147EYG3"/>
<dbReference type="Gene3D" id="3.40.960.10">
    <property type="entry name" value="VSR Endonuclease"/>
    <property type="match status" value="1"/>
</dbReference>
<reference evidence="2 3" key="1">
    <citation type="journal article" date="2016" name="Front. Microbiol.">
        <title>Genomic Resource of Rice Seed Associated Bacteria.</title>
        <authorList>
            <person name="Midha S."/>
            <person name="Bansal K."/>
            <person name="Sharma S."/>
            <person name="Kumar N."/>
            <person name="Patil P.P."/>
            <person name="Chaudhry V."/>
            <person name="Patil P.B."/>
        </authorList>
    </citation>
    <scope>NUCLEOTIDE SEQUENCE [LARGE SCALE GENOMIC DNA]</scope>
    <source>
        <strain evidence="2 3">NS220</strain>
    </source>
</reference>
<sequence>MRRPHTTGRMLSVTPDDILDVDGIRCTFALRTWAELAEFLGVGQLTAVSDHLICRRRPLATRRDLERMHLRFLGGRGSKKRRLAVDFADERAESPRESELRVLLVQAGLPVPESNVEIFDRSRFVARVDLLYRKQRLIIEYDGDHHRDPHQWSRDQSRRAELESLGYRMTVVTARDFDDPPALLARIHRLLAQTHA</sequence>
<feature type="domain" description="DUF559" evidence="1">
    <location>
        <begin position="128"/>
        <end position="169"/>
    </location>
</feature>
<gene>
    <name evidence="2" type="ORF">NS220_06555</name>
</gene>
<dbReference type="InterPro" id="IPR011335">
    <property type="entry name" value="Restrct_endonuc-II-like"/>
</dbReference>
<evidence type="ECO:0000259" key="1">
    <source>
        <dbReference type="Pfam" id="PF04480"/>
    </source>
</evidence>
<accession>A0A147EYG3</accession>
<dbReference type="EMBL" id="LDRT01000037">
    <property type="protein sequence ID" value="KTR95260.1"/>
    <property type="molecule type" value="Genomic_DNA"/>
</dbReference>
<protein>
    <recommendedName>
        <fullName evidence="1">DUF559 domain-containing protein</fullName>
    </recommendedName>
</protein>
<evidence type="ECO:0000313" key="2">
    <source>
        <dbReference type="EMBL" id="KTR95260.1"/>
    </source>
</evidence>
<name>A0A147EYG3_MICTE</name>
<evidence type="ECO:0000313" key="3">
    <source>
        <dbReference type="Proteomes" id="UP000075025"/>
    </source>
</evidence>
<dbReference type="InterPro" id="IPR007569">
    <property type="entry name" value="DUF559"/>
</dbReference>
<dbReference type="Pfam" id="PF04480">
    <property type="entry name" value="DUF559"/>
    <property type="match status" value="1"/>
</dbReference>
<comment type="caution">
    <text evidence="2">The sequence shown here is derived from an EMBL/GenBank/DDBJ whole genome shotgun (WGS) entry which is preliminary data.</text>
</comment>
<organism evidence="2 3">
    <name type="scientific">Microbacterium testaceum</name>
    <name type="common">Aureobacterium testaceum</name>
    <name type="synonym">Brevibacterium testaceum</name>
    <dbReference type="NCBI Taxonomy" id="2033"/>
    <lineage>
        <taxon>Bacteria</taxon>
        <taxon>Bacillati</taxon>
        <taxon>Actinomycetota</taxon>
        <taxon>Actinomycetes</taxon>
        <taxon>Micrococcales</taxon>
        <taxon>Microbacteriaceae</taxon>
        <taxon>Microbacterium</taxon>
    </lineage>
</organism>